<dbReference type="GO" id="GO:0005634">
    <property type="term" value="C:nucleus"/>
    <property type="evidence" value="ECO:0007669"/>
    <property type="project" value="InterPro"/>
</dbReference>
<dbReference type="PANTHER" id="PTHR35119">
    <property type="entry name" value="PROTEIN POLYCHOME"/>
    <property type="match status" value="1"/>
</dbReference>
<dbReference type="AlphaFoldDB" id="A0AAV3RL49"/>
<dbReference type="InterPro" id="IPR034590">
    <property type="entry name" value="POLYCHOME/GIG1"/>
</dbReference>
<protein>
    <submittedName>
        <fullName evidence="2">Uncharacterized protein</fullName>
    </submittedName>
</protein>
<evidence type="ECO:0000313" key="3">
    <source>
        <dbReference type="Proteomes" id="UP001454036"/>
    </source>
</evidence>
<gene>
    <name evidence="2" type="ORF">LIER_28939</name>
</gene>
<dbReference type="Proteomes" id="UP001454036">
    <property type="component" value="Unassembled WGS sequence"/>
</dbReference>
<name>A0AAV3RL49_LITER</name>
<dbReference type="GO" id="GO:0051783">
    <property type="term" value="P:regulation of nuclear division"/>
    <property type="evidence" value="ECO:0007669"/>
    <property type="project" value="InterPro"/>
</dbReference>
<evidence type="ECO:0000256" key="1">
    <source>
        <dbReference type="SAM" id="MobiDB-lite"/>
    </source>
</evidence>
<reference evidence="2 3" key="1">
    <citation type="submission" date="2024-01" db="EMBL/GenBank/DDBJ databases">
        <title>The complete chloroplast genome sequence of Lithospermum erythrorhizon: insights into the phylogenetic relationship among Boraginaceae species and the maternal lineages of purple gromwells.</title>
        <authorList>
            <person name="Okada T."/>
            <person name="Watanabe K."/>
        </authorList>
    </citation>
    <scope>NUCLEOTIDE SEQUENCE [LARGE SCALE GENOMIC DNA]</scope>
</reference>
<proteinExistence type="predicted"/>
<comment type="caution">
    <text evidence="2">The sequence shown here is derived from an EMBL/GenBank/DDBJ whole genome shotgun (WGS) entry which is preliminary data.</text>
</comment>
<feature type="region of interest" description="Disordered" evidence="1">
    <location>
        <begin position="42"/>
        <end position="66"/>
    </location>
</feature>
<accession>A0AAV3RL49</accession>
<dbReference type="EMBL" id="BAABME010009809">
    <property type="protein sequence ID" value="GAA0175843.1"/>
    <property type="molecule type" value="Genomic_DNA"/>
</dbReference>
<organism evidence="2 3">
    <name type="scientific">Lithospermum erythrorhizon</name>
    <name type="common">Purple gromwell</name>
    <name type="synonym">Lithospermum officinale var. erythrorhizon</name>
    <dbReference type="NCBI Taxonomy" id="34254"/>
    <lineage>
        <taxon>Eukaryota</taxon>
        <taxon>Viridiplantae</taxon>
        <taxon>Streptophyta</taxon>
        <taxon>Embryophyta</taxon>
        <taxon>Tracheophyta</taxon>
        <taxon>Spermatophyta</taxon>
        <taxon>Magnoliopsida</taxon>
        <taxon>eudicotyledons</taxon>
        <taxon>Gunneridae</taxon>
        <taxon>Pentapetalae</taxon>
        <taxon>asterids</taxon>
        <taxon>lamiids</taxon>
        <taxon>Boraginales</taxon>
        <taxon>Boraginaceae</taxon>
        <taxon>Boraginoideae</taxon>
        <taxon>Lithospermeae</taxon>
        <taxon>Lithospermum</taxon>
    </lineage>
</organism>
<keyword evidence="3" id="KW-1185">Reference proteome</keyword>
<sequence>MAESRDRRVREDDVAEVYIRRMRSQSTNRNTESSQGVVLDVYRDQPDEATTPRTGIRRGTGTNGVVDQGTTRVIRRVTGRGAFGTPRNLQGRSFIGSPAIGSGSENVFPGGSRGRASGSILPSWYPRRPLQDITSVVRVISYNPIFFLIR</sequence>
<feature type="compositionally biased region" description="Low complexity" evidence="1">
    <location>
        <begin position="51"/>
        <end position="60"/>
    </location>
</feature>
<dbReference type="PANTHER" id="PTHR35119:SF1">
    <property type="entry name" value="PROTEIN POLYCHOME"/>
    <property type="match status" value="1"/>
</dbReference>
<evidence type="ECO:0000313" key="2">
    <source>
        <dbReference type="EMBL" id="GAA0175843.1"/>
    </source>
</evidence>